<sequence length="184" mass="19174">MNTSYVFLADGFEEVEALTVVDVMRRAGMEVSTVSIADKLNVKGAHGVEVMADKLIAETDTTDAEWLIVPGGMPGATNLAACDALNDALQKHWLKQGKIASICASPAVVLAPLDIIRGQNATCYPSFKADLEKGGATYVDMRVVESGNLITSNGPSSAFVFAFAIVAASMGEDVASSVASGMLV</sequence>
<name>A0A1B1SCV2_9BACT</name>
<evidence type="ECO:0000313" key="3">
    <source>
        <dbReference type="Proteomes" id="UP000186351"/>
    </source>
</evidence>
<dbReference type="CDD" id="cd03135">
    <property type="entry name" value="GATase1_DJ-1"/>
    <property type="match status" value="1"/>
</dbReference>
<accession>A0A1Z2XFM0</accession>
<reference evidence="3" key="1">
    <citation type="submission" date="2016-04" db="EMBL/GenBank/DDBJ databases">
        <title>Complete Genome Sequences of Twelve Strains of a Stable Defined Moderately Diverse Mouse Microbiota 2 (sDMDMm2).</title>
        <authorList>
            <person name="Uchimura Y."/>
            <person name="Wyss M."/>
            <person name="Brugiroux S."/>
            <person name="Limenitakis J.P."/>
            <person name="Stecher B."/>
            <person name="McCoy K.D."/>
            <person name="Macpherson A.J."/>
        </authorList>
    </citation>
    <scope>NUCLEOTIDE SEQUENCE [LARGE SCALE GENOMIC DNA]</scope>
    <source>
        <strain evidence="3">YL27</strain>
    </source>
</reference>
<dbReference type="PANTHER" id="PTHR48094">
    <property type="entry name" value="PROTEIN/NUCLEIC ACID DEGLYCASE DJ-1-RELATED"/>
    <property type="match status" value="1"/>
</dbReference>
<organism evidence="2 3">
    <name type="scientific">Muribaculum intestinale</name>
    <dbReference type="NCBI Taxonomy" id="1796646"/>
    <lineage>
        <taxon>Bacteria</taxon>
        <taxon>Pseudomonadati</taxon>
        <taxon>Bacteroidota</taxon>
        <taxon>Bacteroidia</taxon>
        <taxon>Bacteroidales</taxon>
        <taxon>Muribaculaceae</taxon>
        <taxon>Muribaculum</taxon>
    </lineage>
</organism>
<dbReference type="OrthoDB" id="9792284at2"/>
<dbReference type="NCBIfam" id="TIGR01383">
    <property type="entry name" value="not_thiJ"/>
    <property type="match status" value="1"/>
</dbReference>
<proteinExistence type="predicted"/>
<dbReference type="STRING" id="1796646.A4V02_13575"/>
<feature type="domain" description="DJ-1/PfpI" evidence="1">
    <location>
        <begin position="5"/>
        <end position="167"/>
    </location>
</feature>
<dbReference type="GO" id="GO:0005737">
    <property type="term" value="C:cytoplasm"/>
    <property type="evidence" value="ECO:0007669"/>
    <property type="project" value="TreeGrafter"/>
</dbReference>
<dbReference type="KEGG" id="pary:A4V02_13575"/>
<dbReference type="RefSeq" id="WP_068961921.1">
    <property type="nucleotide sequence ID" value="NZ_CAJTAP010000034.1"/>
</dbReference>
<dbReference type="Gene3D" id="3.40.50.880">
    <property type="match status" value="1"/>
</dbReference>
<gene>
    <name evidence="2" type="ORF">A4V02_13575</name>
</gene>
<dbReference type="Pfam" id="PF01965">
    <property type="entry name" value="DJ-1_PfpI"/>
    <property type="match status" value="1"/>
</dbReference>
<protein>
    <submittedName>
        <fullName evidence="2">DJ-1 family protein</fullName>
    </submittedName>
</protein>
<dbReference type="InterPro" id="IPR002818">
    <property type="entry name" value="DJ-1/PfpI"/>
</dbReference>
<keyword evidence="3" id="KW-1185">Reference proteome</keyword>
<dbReference type="GeneID" id="65537905"/>
<dbReference type="InterPro" id="IPR050325">
    <property type="entry name" value="Prot/Nucl_acid_deglycase"/>
</dbReference>
<dbReference type="AlphaFoldDB" id="A0A1B1SCV2"/>
<dbReference type="EMBL" id="CP015402">
    <property type="protein sequence ID" value="ANU64648.1"/>
    <property type="molecule type" value="Genomic_DNA"/>
</dbReference>
<dbReference type="PANTHER" id="PTHR48094:SF12">
    <property type="entry name" value="PARKINSON DISEASE PROTEIN 7 HOMOLOG"/>
    <property type="match status" value="1"/>
</dbReference>
<dbReference type="InterPro" id="IPR006287">
    <property type="entry name" value="DJ-1"/>
</dbReference>
<evidence type="ECO:0000259" key="1">
    <source>
        <dbReference type="Pfam" id="PF01965"/>
    </source>
</evidence>
<dbReference type="Proteomes" id="UP000186351">
    <property type="component" value="Chromosome"/>
</dbReference>
<evidence type="ECO:0000313" key="2">
    <source>
        <dbReference type="EMBL" id="ANU64648.1"/>
    </source>
</evidence>
<dbReference type="InterPro" id="IPR029062">
    <property type="entry name" value="Class_I_gatase-like"/>
</dbReference>
<accession>A0A1B1SCV2</accession>
<dbReference type="SUPFAM" id="SSF52317">
    <property type="entry name" value="Class I glutamine amidotransferase-like"/>
    <property type="match status" value="1"/>
</dbReference>